<dbReference type="PANTHER" id="PTHR10545:SF42">
    <property type="entry name" value="ACETYLTRANSFERASE"/>
    <property type="match status" value="1"/>
</dbReference>
<dbReference type="EMBL" id="CAEZUR010000049">
    <property type="protein sequence ID" value="CAB4609392.1"/>
    <property type="molecule type" value="Genomic_DNA"/>
</dbReference>
<dbReference type="InterPro" id="IPR016181">
    <property type="entry name" value="Acyl_CoA_acyltransferase"/>
</dbReference>
<keyword evidence="2" id="KW-0012">Acyltransferase</keyword>
<dbReference type="SUPFAM" id="SSF55729">
    <property type="entry name" value="Acyl-CoA N-acyltransferases (Nat)"/>
    <property type="match status" value="1"/>
</dbReference>
<organism evidence="4">
    <name type="scientific">freshwater metagenome</name>
    <dbReference type="NCBI Taxonomy" id="449393"/>
    <lineage>
        <taxon>unclassified sequences</taxon>
        <taxon>metagenomes</taxon>
        <taxon>ecological metagenomes</taxon>
    </lineage>
</organism>
<dbReference type="EMBL" id="CAEZSN010000132">
    <property type="protein sequence ID" value="CAB4548957.1"/>
    <property type="molecule type" value="Genomic_DNA"/>
</dbReference>
<feature type="domain" description="N-acetyltransferase" evidence="3">
    <location>
        <begin position="4"/>
        <end position="150"/>
    </location>
</feature>
<dbReference type="InterPro" id="IPR000182">
    <property type="entry name" value="GNAT_dom"/>
</dbReference>
<dbReference type="CDD" id="cd04301">
    <property type="entry name" value="NAT_SF"/>
    <property type="match status" value="1"/>
</dbReference>
<dbReference type="GO" id="GO:0008080">
    <property type="term" value="F:N-acetyltransferase activity"/>
    <property type="evidence" value="ECO:0007669"/>
    <property type="project" value="TreeGrafter"/>
</dbReference>
<dbReference type="Pfam" id="PF00583">
    <property type="entry name" value="Acetyltransf_1"/>
    <property type="match status" value="1"/>
</dbReference>
<dbReference type="PROSITE" id="PS51186">
    <property type="entry name" value="GNAT"/>
    <property type="match status" value="1"/>
</dbReference>
<dbReference type="AlphaFoldDB" id="A0A6J6CCP3"/>
<evidence type="ECO:0000256" key="2">
    <source>
        <dbReference type="ARBA" id="ARBA00023315"/>
    </source>
</evidence>
<proteinExistence type="predicted"/>
<accession>A0A6J6CCP3</accession>
<name>A0A6J6CCP3_9ZZZZ</name>
<evidence type="ECO:0000313" key="4">
    <source>
        <dbReference type="EMBL" id="CAB4548957.1"/>
    </source>
</evidence>
<dbReference type="PANTHER" id="PTHR10545">
    <property type="entry name" value="DIAMINE N-ACETYLTRANSFERASE"/>
    <property type="match status" value="1"/>
</dbReference>
<evidence type="ECO:0000259" key="3">
    <source>
        <dbReference type="PROSITE" id="PS51186"/>
    </source>
</evidence>
<dbReference type="InterPro" id="IPR051016">
    <property type="entry name" value="Diverse_Substrate_AcTransf"/>
</dbReference>
<reference evidence="4" key="1">
    <citation type="submission" date="2020-05" db="EMBL/GenBank/DDBJ databases">
        <authorList>
            <person name="Chiriac C."/>
            <person name="Salcher M."/>
            <person name="Ghai R."/>
            <person name="Kavagutti S V."/>
        </authorList>
    </citation>
    <scope>NUCLEOTIDE SEQUENCE</scope>
</reference>
<sequence>MSSPIFREIRESDREAWGPLWAGYLVFYKETLESSQTELTWSRFFDDAFNLQGFVVEVDGMVVGFAHCSFTNSTWLEKPDLYLEDLFVSPDFRRQGLGEFLIRNCADFAKDAGSRRLYWQTQRSNESAQKLYSKIATLSEYIIFEKVFSD</sequence>
<gene>
    <name evidence="4" type="ORF">UFOPK1433_00995</name>
    <name evidence="5" type="ORF">UFOPK1843_00716</name>
</gene>
<keyword evidence="1" id="KW-0808">Transferase</keyword>
<evidence type="ECO:0000256" key="1">
    <source>
        <dbReference type="ARBA" id="ARBA00022679"/>
    </source>
</evidence>
<evidence type="ECO:0000313" key="5">
    <source>
        <dbReference type="EMBL" id="CAB4609392.1"/>
    </source>
</evidence>
<dbReference type="Gene3D" id="3.40.630.30">
    <property type="match status" value="1"/>
</dbReference>
<protein>
    <submittedName>
        <fullName evidence="4">Unannotated protein</fullName>
    </submittedName>
</protein>